<feature type="transmembrane region" description="Helical" evidence="3">
    <location>
        <begin position="48"/>
        <end position="70"/>
    </location>
</feature>
<dbReference type="Proteomes" id="UP001324115">
    <property type="component" value="Unassembled WGS sequence"/>
</dbReference>
<evidence type="ECO:0000256" key="3">
    <source>
        <dbReference type="SAM" id="Phobius"/>
    </source>
</evidence>
<organism evidence="5 6">
    <name type="scientific">Quercus rubra</name>
    <name type="common">Northern red oak</name>
    <name type="synonym">Quercus borealis</name>
    <dbReference type="NCBI Taxonomy" id="3512"/>
    <lineage>
        <taxon>Eukaryota</taxon>
        <taxon>Viridiplantae</taxon>
        <taxon>Streptophyta</taxon>
        <taxon>Embryophyta</taxon>
        <taxon>Tracheophyta</taxon>
        <taxon>Spermatophyta</taxon>
        <taxon>Magnoliopsida</taxon>
        <taxon>eudicotyledons</taxon>
        <taxon>Gunneridae</taxon>
        <taxon>Pentapetalae</taxon>
        <taxon>rosids</taxon>
        <taxon>fabids</taxon>
        <taxon>Fagales</taxon>
        <taxon>Fagaceae</taxon>
        <taxon>Quercus</taxon>
    </lineage>
</organism>
<dbReference type="Pfam" id="PF13947">
    <property type="entry name" value="GUB_WAK_bind"/>
    <property type="match status" value="1"/>
</dbReference>
<dbReference type="InterPro" id="IPR025287">
    <property type="entry name" value="WAK_GUB"/>
</dbReference>
<evidence type="ECO:0000313" key="6">
    <source>
        <dbReference type="Proteomes" id="UP001324115"/>
    </source>
</evidence>
<name>A0AAN7GH09_QUERU</name>
<keyword evidence="3" id="KW-1133">Transmembrane helix</keyword>
<evidence type="ECO:0000259" key="4">
    <source>
        <dbReference type="Pfam" id="PF13947"/>
    </source>
</evidence>
<evidence type="ECO:0000256" key="2">
    <source>
        <dbReference type="ARBA" id="ARBA00022729"/>
    </source>
</evidence>
<dbReference type="EMBL" id="JAXUIC010000001">
    <property type="protein sequence ID" value="KAK4608000.1"/>
    <property type="molecule type" value="Genomic_DNA"/>
</dbReference>
<dbReference type="AlphaFoldDB" id="A0AAN7GH09"/>
<dbReference type="PANTHER" id="PTHR33138:SF11">
    <property type="entry name" value="KINASE-LIKE PROTEIN"/>
    <property type="match status" value="1"/>
</dbReference>
<feature type="domain" description="Wall-associated receptor kinase galacturonan-binding" evidence="4">
    <location>
        <begin position="85"/>
        <end position="156"/>
    </location>
</feature>
<comment type="subcellular location">
    <subcellularLocation>
        <location evidence="1">Membrane</location>
        <topology evidence="1">Single-pass membrane protein</topology>
    </subcellularLocation>
</comment>
<dbReference type="PANTHER" id="PTHR33138">
    <property type="entry name" value="OS01G0690200 PROTEIN"/>
    <property type="match status" value="1"/>
</dbReference>
<proteinExistence type="predicted"/>
<comment type="caution">
    <text evidence="5">The sequence shown here is derived from an EMBL/GenBank/DDBJ whole genome shotgun (WGS) entry which is preliminary data.</text>
</comment>
<evidence type="ECO:0000256" key="1">
    <source>
        <dbReference type="ARBA" id="ARBA00004167"/>
    </source>
</evidence>
<protein>
    <recommendedName>
        <fullName evidence="4">Wall-associated receptor kinase galacturonan-binding domain-containing protein</fullName>
    </recommendedName>
</protein>
<keyword evidence="6" id="KW-1185">Reference proteome</keyword>
<evidence type="ECO:0000313" key="5">
    <source>
        <dbReference type="EMBL" id="KAK4608000.1"/>
    </source>
</evidence>
<gene>
    <name evidence="5" type="ORF">RGQ29_001716</name>
</gene>
<reference evidence="5 6" key="1">
    <citation type="journal article" date="2023" name="G3 (Bethesda)">
        <title>A haplotype-resolved chromosome-scale genome for Quercus rubra L. provides insights into the genetics of adaptive traits for red oak species.</title>
        <authorList>
            <person name="Kapoor B."/>
            <person name="Jenkins J."/>
            <person name="Schmutz J."/>
            <person name="Zhebentyayeva T."/>
            <person name="Kuelheim C."/>
            <person name="Coggeshall M."/>
            <person name="Heim C."/>
            <person name="Lasky J.R."/>
            <person name="Leites L."/>
            <person name="Islam-Faridi N."/>
            <person name="Romero-Severson J."/>
            <person name="DeLeo V.L."/>
            <person name="Lucas S.M."/>
            <person name="Lazic D."/>
            <person name="Gailing O."/>
            <person name="Carlson J."/>
            <person name="Staton M."/>
        </authorList>
    </citation>
    <scope>NUCLEOTIDE SEQUENCE [LARGE SCALE GENOMIC DNA]</scope>
    <source>
        <strain evidence="5">Pseudo-F2</strain>
    </source>
</reference>
<accession>A0AAN7GH09</accession>
<sequence length="297" mass="34054">MPNIFLTSFKRSGFTSLPYPTSKSTGVLIRETTYYIVKKRENKSYKYVVLNSVMVSVSLFVFFVLSHLVLLHSAEEEGKRENPNCRHFQCGKLGNISFPFTEIPPLFPFCGLMQVECDKTPPMIHLPISVPWGWSERRYEVLNISYTNTTQNIRVKDHLLSDYLKSNTCYYFENFAFPNSPFISFKLTTPNRTLFECNHALHITSPRNFKKKTCRFSNIYYSPSNEASQNLSSECSTIQLPLPINETSHKDELNLIAEFDLELHGPDDCGRCHGIEGKGIDIGITQKCFDAHTHVHS</sequence>
<keyword evidence="3" id="KW-0812">Transmembrane</keyword>
<keyword evidence="3" id="KW-0472">Membrane</keyword>
<keyword evidence="2" id="KW-0732">Signal</keyword>